<protein>
    <submittedName>
        <fullName evidence="1">Uncharacterized protein</fullName>
    </submittedName>
</protein>
<sequence length="56" mass="6200">MYGYKDNFKKTVQCSTYVEGEHCTINQINGTCVYTDPNDDNGDLCCKTVANNVCPA</sequence>
<dbReference type="EMBL" id="MN740068">
    <property type="protein sequence ID" value="QHT86407.1"/>
    <property type="molecule type" value="Genomic_DNA"/>
</dbReference>
<organism evidence="1">
    <name type="scientific">viral metagenome</name>
    <dbReference type="NCBI Taxonomy" id="1070528"/>
    <lineage>
        <taxon>unclassified sequences</taxon>
        <taxon>metagenomes</taxon>
        <taxon>organismal metagenomes</taxon>
    </lineage>
</organism>
<name>A0A6C0I209_9ZZZZ</name>
<reference evidence="1" key="1">
    <citation type="journal article" date="2020" name="Nature">
        <title>Giant virus diversity and host interactions through global metagenomics.</title>
        <authorList>
            <person name="Schulz F."/>
            <person name="Roux S."/>
            <person name="Paez-Espino D."/>
            <person name="Jungbluth S."/>
            <person name="Walsh D.A."/>
            <person name="Denef V.J."/>
            <person name="McMahon K.D."/>
            <person name="Konstantinidis K.T."/>
            <person name="Eloe-Fadrosh E.A."/>
            <person name="Kyrpides N.C."/>
            <person name="Woyke T."/>
        </authorList>
    </citation>
    <scope>NUCLEOTIDE SEQUENCE</scope>
    <source>
        <strain evidence="1">GVMAG-M-3300023184-186</strain>
    </source>
</reference>
<dbReference type="AlphaFoldDB" id="A0A6C0I209"/>
<proteinExistence type="predicted"/>
<accession>A0A6C0I209</accession>
<evidence type="ECO:0000313" key="1">
    <source>
        <dbReference type="EMBL" id="QHT86407.1"/>
    </source>
</evidence>